<accession>B8I647</accession>
<organism evidence="5 6">
    <name type="scientific">Ruminiclostridium cellulolyticum (strain ATCC 35319 / DSM 5812 / JCM 6584 / H10)</name>
    <name type="common">Clostridium cellulolyticum</name>
    <dbReference type="NCBI Taxonomy" id="394503"/>
    <lineage>
        <taxon>Bacteria</taxon>
        <taxon>Bacillati</taxon>
        <taxon>Bacillota</taxon>
        <taxon>Clostridia</taxon>
        <taxon>Eubacteriales</taxon>
        <taxon>Oscillospiraceae</taxon>
        <taxon>Ruminiclostridium</taxon>
    </lineage>
</organism>
<dbReference type="CDD" id="cd12107">
    <property type="entry name" value="Hemerythrin"/>
    <property type="match status" value="1"/>
</dbReference>
<dbReference type="eggNOG" id="COG2703">
    <property type="taxonomic scope" value="Bacteria"/>
</dbReference>
<dbReference type="NCBIfam" id="NF033749">
    <property type="entry name" value="bact_hemeryth"/>
    <property type="match status" value="1"/>
</dbReference>
<evidence type="ECO:0000256" key="2">
    <source>
        <dbReference type="ARBA" id="ARBA00022723"/>
    </source>
</evidence>
<dbReference type="PANTHER" id="PTHR37164">
    <property type="entry name" value="BACTERIOHEMERYTHRIN"/>
    <property type="match status" value="1"/>
</dbReference>
<evidence type="ECO:0000256" key="3">
    <source>
        <dbReference type="ARBA" id="ARBA00023004"/>
    </source>
</evidence>
<keyword evidence="6" id="KW-1185">Reference proteome</keyword>
<keyword evidence="2" id="KW-0479">Metal-binding</keyword>
<dbReference type="InterPro" id="IPR012827">
    <property type="entry name" value="Hemerythrin_metal-bd"/>
</dbReference>
<dbReference type="RefSeq" id="WP_015925901.1">
    <property type="nucleotide sequence ID" value="NC_011898.1"/>
</dbReference>
<dbReference type="PROSITE" id="PS00550">
    <property type="entry name" value="HEMERYTHRINS"/>
    <property type="match status" value="1"/>
</dbReference>
<dbReference type="Gene3D" id="1.20.120.50">
    <property type="entry name" value="Hemerythrin-like"/>
    <property type="match status" value="1"/>
</dbReference>
<dbReference type="HOGENOM" id="CLU_086902_2_0_9"/>
<dbReference type="NCBIfam" id="TIGR02481">
    <property type="entry name" value="hemeryth_dom"/>
    <property type="match status" value="1"/>
</dbReference>
<sequence>MIEWRDEFILGIEKIDEQHKKLFQIASEIYEATKNQLITDKYDEIVRLITELKDYTVFHFTYEEEYMHSIGYRKLLSHKVEHHDFIEKISNTDYSRIDKDQDQYLMELLDFTVEWIANHIMKTDKAYTIK</sequence>
<gene>
    <name evidence="5" type="ordered locus">Ccel_2484</name>
</gene>
<dbReference type="InterPro" id="IPR016131">
    <property type="entry name" value="Haemerythrin_Fe_BS"/>
</dbReference>
<dbReference type="AlphaFoldDB" id="B8I647"/>
<dbReference type="Pfam" id="PF01814">
    <property type="entry name" value="Hemerythrin"/>
    <property type="match status" value="1"/>
</dbReference>
<dbReference type="OrthoDB" id="9797092at2"/>
<protein>
    <submittedName>
        <fullName evidence="5">Hemerythrin-like metal-binding protein</fullName>
    </submittedName>
</protein>
<dbReference type="KEGG" id="cce:Ccel_2484"/>
<dbReference type="GO" id="GO:0046872">
    <property type="term" value="F:metal ion binding"/>
    <property type="evidence" value="ECO:0007669"/>
    <property type="project" value="UniProtKB-KW"/>
</dbReference>
<keyword evidence="3" id="KW-0408">Iron</keyword>
<evidence type="ECO:0000259" key="4">
    <source>
        <dbReference type="Pfam" id="PF01814"/>
    </source>
</evidence>
<dbReference type="InterPro" id="IPR035938">
    <property type="entry name" value="Hemerythrin-like_sf"/>
</dbReference>
<dbReference type="EMBL" id="CP001348">
    <property type="protein sequence ID" value="ACL76812.1"/>
    <property type="molecule type" value="Genomic_DNA"/>
</dbReference>
<feature type="domain" description="Hemerythrin-like" evidence="4">
    <location>
        <begin position="11"/>
        <end position="126"/>
    </location>
</feature>
<dbReference type="SUPFAM" id="SSF47188">
    <property type="entry name" value="Hemerythrin-like"/>
    <property type="match status" value="1"/>
</dbReference>
<proteinExistence type="inferred from homology"/>
<dbReference type="InterPro" id="IPR012312">
    <property type="entry name" value="Hemerythrin-like"/>
</dbReference>
<evidence type="ECO:0000313" key="6">
    <source>
        <dbReference type="Proteomes" id="UP000001349"/>
    </source>
</evidence>
<dbReference type="PANTHER" id="PTHR37164:SF1">
    <property type="entry name" value="BACTERIOHEMERYTHRIN"/>
    <property type="match status" value="1"/>
</dbReference>
<evidence type="ECO:0000313" key="5">
    <source>
        <dbReference type="EMBL" id="ACL76812.1"/>
    </source>
</evidence>
<dbReference type="Proteomes" id="UP000001349">
    <property type="component" value="Chromosome"/>
</dbReference>
<reference evidence="5 6" key="1">
    <citation type="submission" date="2009-01" db="EMBL/GenBank/DDBJ databases">
        <title>Complete sequence of Clostridium cellulolyticum H10.</title>
        <authorList>
            <consortium name="US DOE Joint Genome Institute"/>
            <person name="Lucas S."/>
            <person name="Copeland A."/>
            <person name="Lapidus A."/>
            <person name="Glavina del Rio T."/>
            <person name="Dalin E."/>
            <person name="Tice H."/>
            <person name="Bruce D."/>
            <person name="Goodwin L."/>
            <person name="Pitluck S."/>
            <person name="Chertkov O."/>
            <person name="Saunders E."/>
            <person name="Brettin T."/>
            <person name="Detter J.C."/>
            <person name="Han C."/>
            <person name="Larimer F."/>
            <person name="Land M."/>
            <person name="Hauser L."/>
            <person name="Kyrpides N."/>
            <person name="Ivanova N."/>
            <person name="Zhou J."/>
            <person name="Richardson P."/>
        </authorList>
    </citation>
    <scope>NUCLEOTIDE SEQUENCE [LARGE SCALE GENOMIC DNA]</scope>
    <source>
        <strain evidence="6">ATCC 35319 / DSM 5812 / JCM 6584 / H10</strain>
    </source>
</reference>
<comment type="similarity">
    <text evidence="1">Belongs to the hemerythrin family.</text>
</comment>
<evidence type="ECO:0000256" key="1">
    <source>
        <dbReference type="ARBA" id="ARBA00010587"/>
    </source>
</evidence>
<dbReference type="InterPro" id="IPR050669">
    <property type="entry name" value="Hemerythrin"/>
</dbReference>
<dbReference type="STRING" id="394503.Ccel_2484"/>
<name>B8I647_RUMCH</name>